<dbReference type="AlphaFoldDB" id="A0A9N7YGN9"/>
<reference evidence="1" key="1">
    <citation type="submission" date="2020-03" db="EMBL/GenBank/DDBJ databases">
        <authorList>
            <person name="Weist P."/>
        </authorList>
    </citation>
    <scope>NUCLEOTIDE SEQUENCE</scope>
</reference>
<sequence length="154" mass="16277">MVVPPHGIHWSSFLPTAAHPLGLPISQRLQACQPIRHLHDYQQLEKSKAQGGGGGGVGVEAAEGRAAEVALCEVESLKGEDPSVCHWPFGYGVSNAGNRGAAHPIIIPVEVLEGLNLSNQGAVQEHGGEMKAGEGKKTQCPDYSLPSCINLIWM</sequence>
<accession>A0A9N7YGN9</accession>
<dbReference type="Proteomes" id="UP001153269">
    <property type="component" value="Unassembled WGS sequence"/>
</dbReference>
<keyword evidence="2" id="KW-1185">Reference proteome</keyword>
<proteinExistence type="predicted"/>
<gene>
    <name evidence="1" type="ORF">PLEPLA_LOCUS13906</name>
</gene>
<evidence type="ECO:0000313" key="1">
    <source>
        <dbReference type="EMBL" id="CAB1425972.1"/>
    </source>
</evidence>
<organism evidence="1 2">
    <name type="scientific">Pleuronectes platessa</name>
    <name type="common">European plaice</name>
    <dbReference type="NCBI Taxonomy" id="8262"/>
    <lineage>
        <taxon>Eukaryota</taxon>
        <taxon>Metazoa</taxon>
        <taxon>Chordata</taxon>
        <taxon>Craniata</taxon>
        <taxon>Vertebrata</taxon>
        <taxon>Euteleostomi</taxon>
        <taxon>Actinopterygii</taxon>
        <taxon>Neopterygii</taxon>
        <taxon>Teleostei</taxon>
        <taxon>Neoteleostei</taxon>
        <taxon>Acanthomorphata</taxon>
        <taxon>Carangaria</taxon>
        <taxon>Pleuronectiformes</taxon>
        <taxon>Pleuronectoidei</taxon>
        <taxon>Pleuronectidae</taxon>
        <taxon>Pleuronectes</taxon>
    </lineage>
</organism>
<comment type="caution">
    <text evidence="1">The sequence shown here is derived from an EMBL/GenBank/DDBJ whole genome shotgun (WGS) entry which is preliminary data.</text>
</comment>
<name>A0A9N7YGN9_PLEPL</name>
<dbReference type="EMBL" id="CADEAL010000849">
    <property type="protein sequence ID" value="CAB1425972.1"/>
    <property type="molecule type" value="Genomic_DNA"/>
</dbReference>
<protein>
    <submittedName>
        <fullName evidence="1">Uncharacterized protein</fullName>
    </submittedName>
</protein>
<evidence type="ECO:0000313" key="2">
    <source>
        <dbReference type="Proteomes" id="UP001153269"/>
    </source>
</evidence>